<dbReference type="KEGG" id="apac:S7S_03165"/>
<comment type="similarity">
    <text evidence="2 12">Belongs to the FPP/GGPP synthase family.</text>
</comment>
<dbReference type="GO" id="GO:0106350">
    <property type="term" value="F:all-trans-octaprenyl-diphosphate synthase activity"/>
    <property type="evidence" value="ECO:0007669"/>
    <property type="project" value="UniProtKB-EC"/>
</dbReference>
<proteinExistence type="inferred from homology"/>
<evidence type="ECO:0000313" key="13">
    <source>
        <dbReference type="EMBL" id="AJD47055.1"/>
    </source>
</evidence>
<evidence type="ECO:0000313" key="14">
    <source>
        <dbReference type="Proteomes" id="UP000006764"/>
    </source>
</evidence>
<evidence type="ECO:0000256" key="1">
    <source>
        <dbReference type="ARBA" id="ARBA00001946"/>
    </source>
</evidence>
<dbReference type="InterPro" id="IPR033749">
    <property type="entry name" value="Polyprenyl_synt_CS"/>
</dbReference>
<keyword evidence="3 12" id="KW-0808">Transferase</keyword>
<dbReference type="GO" id="GO:0046872">
    <property type="term" value="F:metal ion binding"/>
    <property type="evidence" value="ECO:0007669"/>
    <property type="project" value="UniProtKB-KW"/>
</dbReference>
<sequence length="326" mass="35579">MDFKAISAPVADDFDAVNRFIQSHLDSSVPMIREVGEYIIEGGGKRLRPLVCLLSARANGYQGGFHVNISAVIEFLHTATLLHDDVVDESGMRRGRPTVNAVWGNAASVLVGDFLISRAFQLLVQVGHPVLLDILSLSTNVISEGEVLQLINCRDPDTTEERYMRVIHHKTAKMFESAAQTGAVLAVEGDAATGRAKKVFGDYGRHMGIAFQLIDDVLDYTGDVAALGKNVGDDLAEGKPTLPLIYTMREGTPAQAELIRNAIRTGGLDRLDEIIETVQQAGGLEYTRQLARQHTEIALKALADVPDSLYRQSLEQLAREAAARQF</sequence>
<dbReference type="PANTHER" id="PTHR12001:SF69">
    <property type="entry name" value="ALL TRANS-POLYPRENYL-DIPHOSPHATE SYNTHASE PDSS1"/>
    <property type="match status" value="1"/>
</dbReference>
<dbReference type="PROSITE" id="PS00444">
    <property type="entry name" value="POLYPRENYL_SYNTHASE_2"/>
    <property type="match status" value="1"/>
</dbReference>
<name>A0A0B4XK53_9GAMM</name>
<dbReference type="PROSITE" id="PS00723">
    <property type="entry name" value="POLYPRENYL_SYNTHASE_1"/>
    <property type="match status" value="1"/>
</dbReference>
<dbReference type="FunFam" id="1.10.600.10:FF:000002">
    <property type="entry name" value="Octaprenyl diphosphate synthase"/>
    <property type="match status" value="1"/>
</dbReference>
<dbReference type="Proteomes" id="UP000006764">
    <property type="component" value="Chromosome"/>
</dbReference>
<comment type="function">
    <text evidence="7">Supplies octaprenyl diphosphate, the precursor for the side chain of the isoprenoid quinones ubiquinone and menaquinone.</text>
</comment>
<evidence type="ECO:0000256" key="3">
    <source>
        <dbReference type="ARBA" id="ARBA00022679"/>
    </source>
</evidence>
<dbReference type="InterPro" id="IPR008949">
    <property type="entry name" value="Isoprenoid_synthase_dom_sf"/>
</dbReference>
<evidence type="ECO:0000256" key="7">
    <source>
        <dbReference type="ARBA" id="ARBA00055029"/>
    </source>
</evidence>
<evidence type="ECO:0000256" key="4">
    <source>
        <dbReference type="ARBA" id="ARBA00022723"/>
    </source>
</evidence>
<dbReference type="SUPFAM" id="SSF48576">
    <property type="entry name" value="Terpenoid synthases"/>
    <property type="match status" value="1"/>
</dbReference>
<accession>A0A0B4XK53</accession>
<dbReference type="Gene3D" id="1.10.600.10">
    <property type="entry name" value="Farnesyl Diphosphate Synthase"/>
    <property type="match status" value="1"/>
</dbReference>
<dbReference type="OrthoDB" id="9805316at2"/>
<evidence type="ECO:0000256" key="6">
    <source>
        <dbReference type="ARBA" id="ARBA00051506"/>
    </source>
</evidence>
<dbReference type="RefSeq" id="WP_008740378.1">
    <property type="nucleotide sequence ID" value="NZ_CP004387.1"/>
</dbReference>
<evidence type="ECO:0000256" key="10">
    <source>
        <dbReference type="ARBA" id="ARBA00079637"/>
    </source>
</evidence>
<dbReference type="EMBL" id="CP004387">
    <property type="protein sequence ID" value="AJD47055.1"/>
    <property type="molecule type" value="Genomic_DNA"/>
</dbReference>
<keyword evidence="5" id="KW-0460">Magnesium</keyword>
<protein>
    <recommendedName>
        <fullName evidence="9">Octaprenyl diphosphate synthase</fullName>
        <ecNumber evidence="8">2.5.1.90</ecNumber>
    </recommendedName>
    <alternativeName>
        <fullName evidence="11">All-trans-octaprenyl-diphosphate synthase</fullName>
    </alternativeName>
    <alternativeName>
        <fullName evidence="10">Octaprenyl pyrophosphate synthase</fullName>
    </alternativeName>
</protein>
<keyword evidence="14" id="KW-1185">Reference proteome</keyword>
<dbReference type="PANTHER" id="PTHR12001">
    <property type="entry name" value="GERANYLGERANYL PYROPHOSPHATE SYNTHASE"/>
    <property type="match status" value="1"/>
</dbReference>
<dbReference type="SFLD" id="SFLDS00005">
    <property type="entry name" value="Isoprenoid_Synthase_Type_I"/>
    <property type="match status" value="1"/>
</dbReference>
<dbReference type="STRING" id="391936.S7S_03165"/>
<evidence type="ECO:0000256" key="9">
    <source>
        <dbReference type="ARBA" id="ARBA00072473"/>
    </source>
</evidence>
<evidence type="ECO:0000256" key="11">
    <source>
        <dbReference type="ARBA" id="ARBA00083124"/>
    </source>
</evidence>
<evidence type="ECO:0000256" key="2">
    <source>
        <dbReference type="ARBA" id="ARBA00006706"/>
    </source>
</evidence>
<organism evidence="13 14">
    <name type="scientific">Isoalcanivorax pacificus W11-5</name>
    <dbReference type="NCBI Taxonomy" id="391936"/>
    <lineage>
        <taxon>Bacteria</taxon>
        <taxon>Pseudomonadati</taxon>
        <taxon>Pseudomonadota</taxon>
        <taxon>Gammaproteobacteria</taxon>
        <taxon>Oceanospirillales</taxon>
        <taxon>Alcanivoracaceae</taxon>
        <taxon>Isoalcanivorax</taxon>
    </lineage>
</organism>
<dbReference type="HOGENOM" id="CLU_014015_2_0_6"/>
<dbReference type="GO" id="GO:0008299">
    <property type="term" value="P:isoprenoid biosynthetic process"/>
    <property type="evidence" value="ECO:0007669"/>
    <property type="project" value="InterPro"/>
</dbReference>
<gene>
    <name evidence="13" type="ORF">S7S_03165</name>
</gene>
<keyword evidence="4" id="KW-0479">Metal-binding</keyword>
<dbReference type="CDD" id="cd00685">
    <property type="entry name" value="Trans_IPPS_HT"/>
    <property type="match status" value="1"/>
</dbReference>
<dbReference type="EC" id="2.5.1.90" evidence="8"/>
<dbReference type="InterPro" id="IPR000092">
    <property type="entry name" value="Polyprenyl_synt"/>
</dbReference>
<dbReference type="Pfam" id="PF00348">
    <property type="entry name" value="polyprenyl_synt"/>
    <property type="match status" value="1"/>
</dbReference>
<evidence type="ECO:0000256" key="8">
    <source>
        <dbReference type="ARBA" id="ARBA00066511"/>
    </source>
</evidence>
<evidence type="ECO:0000256" key="12">
    <source>
        <dbReference type="RuleBase" id="RU004466"/>
    </source>
</evidence>
<comment type="catalytic activity">
    <reaction evidence="6">
        <text>5 isopentenyl diphosphate + (2E,6E)-farnesyl diphosphate = all-trans-octaprenyl diphosphate + 5 diphosphate</text>
        <dbReference type="Rhea" id="RHEA:27798"/>
        <dbReference type="ChEBI" id="CHEBI:33019"/>
        <dbReference type="ChEBI" id="CHEBI:57711"/>
        <dbReference type="ChEBI" id="CHEBI:128769"/>
        <dbReference type="ChEBI" id="CHEBI:175763"/>
        <dbReference type="EC" id="2.5.1.90"/>
    </reaction>
</comment>
<dbReference type="AlphaFoldDB" id="A0A0B4XK53"/>
<evidence type="ECO:0000256" key="5">
    <source>
        <dbReference type="ARBA" id="ARBA00022842"/>
    </source>
</evidence>
<comment type="cofactor">
    <cofactor evidence="1">
        <name>Mg(2+)</name>
        <dbReference type="ChEBI" id="CHEBI:18420"/>
    </cofactor>
</comment>
<reference evidence="13 14" key="1">
    <citation type="journal article" date="2012" name="J. Bacteriol.">
        <title>Genome sequence of an alkane-degrading bacterium, Alcanivorax pacificus type strain W11-5, isolated from deep sea sediment.</title>
        <authorList>
            <person name="Lai Q."/>
            <person name="Shao Z."/>
        </authorList>
    </citation>
    <scope>NUCLEOTIDE SEQUENCE [LARGE SCALE GENOMIC DNA]</scope>
    <source>
        <strain evidence="13 14">W11-5</strain>
    </source>
</reference>